<evidence type="ECO:0000256" key="4">
    <source>
        <dbReference type="SAM" id="SignalP"/>
    </source>
</evidence>
<keyword evidence="4" id="KW-0732">Signal</keyword>
<comment type="similarity">
    <text evidence="3">Belongs to the glycosyl hydrolase 84 family.</text>
</comment>
<keyword evidence="7" id="KW-1185">Reference proteome</keyword>
<dbReference type="RefSeq" id="WP_208317623.1">
    <property type="nucleotide sequence ID" value="NZ_SOCN01000005.1"/>
</dbReference>
<dbReference type="GO" id="GO:0005975">
    <property type="term" value="P:carbohydrate metabolic process"/>
    <property type="evidence" value="ECO:0007669"/>
    <property type="project" value="UniProtKB-ARBA"/>
</dbReference>
<dbReference type="Pfam" id="PF02838">
    <property type="entry name" value="Glyco_hydro_20b"/>
    <property type="match status" value="1"/>
</dbReference>
<gene>
    <name evidence="6" type="ORF">BCF59_0724</name>
</gene>
<feature type="non-terminal residue" evidence="6">
    <location>
        <position position="382"/>
    </location>
</feature>
<evidence type="ECO:0000256" key="2">
    <source>
        <dbReference type="ARBA" id="ARBA00023295"/>
    </source>
</evidence>
<protein>
    <submittedName>
        <fullName evidence="6">Hyaluronoglucosaminidase</fullName>
    </submittedName>
</protein>
<keyword evidence="1" id="KW-0378">Hydrolase</keyword>
<feature type="domain" description="GH84" evidence="5">
    <location>
        <begin position="199"/>
        <end position="382"/>
    </location>
</feature>
<reference evidence="6 7" key="1">
    <citation type="submission" date="2019-03" db="EMBL/GenBank/DDBJ databases">
        <title>Genomic Encyclopedia of Archaeal and Bacterial Type Strains, Phase II (KMG-II): from individual species to whole genera.</title>
        <authorList>
            <person name="Goeker M."/>
        </authorList>
    </citation>
    <scope>NUCLEOTIDE SEQUENCE [LARGE SCALE GENOMIC DNA]</scope>
    <source>
        <strain evidence="6 7">ATCC 35214</strain>
    </source>
</reference>
<dbReference type="AlphaFoldDB" id="A0A4R7UCQ6"/>
<sequence>MNIKKKIKYMLSTAGSFGLLATVATVAAGETTSDSSTNTTTSTKQEITYNIFPEVQNIKYTDGSISITPEVNLVFENGIDAATIARFDQVLKLRNLTYTKSRNIVSGKTNILVGIKDDTDTLVDNELKTLGITPDATLDNKLDSYMLNAGTFNNGSYITLLAKDATAAFYGATTLWHIFNQLDGFKIRNLTIKDYADLKVRGVSDAYFWDTYTDLGNYTTNNRWNSADDIIGFMKYASFYKLNTFIFRPDDLILPNIDSKNSASKWQELYTEEEINKFKEVLATSKESKVQFDFSFDLLKSFDVSNDTDYKTQFDLLTKKMTQMLQIGVRQFSVVSRGVAVTHENYITKLFVDLIQWLKQQKQTYTDLNTNMLFFGRYGEYS</sequence>
<dbReference type="Gene3D" id="3.30.379.10">
    <property type="entry name" value="Chitobiase/beta-hexosaminidase domain 2-like"/>
    <property type="match status" value="1"/>
</dbReference>
<dbReference type="EMBL" id="SOCN01000005">
    <property type="protein sequence ID" value="TDV22874.1"/>
    <property type="molecule type" value="Genomic_DNA"/>
</dbReference>
<feature type="signal peptide" evidence="4">
    <location>
        <begin position="1"/>
        <end position="27"/>
    </location>
</feature>
<dbReference type="PROSITE" id="PS52009">
    <property type="entry name" value="GH84"/>
    <property type="match status" value="1"/>
</dbReference>
<proteinExistence type="inferred from homology"/>
<evidence type="ECO:0000256" key="1">
    <source>
        <dbReference type="ARBA" id="ARBA00022801"/>
    </source>
</evidence>
<dbReference type="InterPro" id="IPR029018">
    <property type="entry name" value="Hex-like_dom2"/>
</dbReference>
<dbReference type="InterPro" id="IPR015882">
    <property type="entry name" value="HEX_bac_N"/>
</dbReference>
<dbReference type="Gene3D" id="3.20.20.80">
    <property type="entry name" value="Glycosidases"/>
    <property type="match status" value="1"/>
</dbReference>
<dbReference type="InterPro" id="IPR017853">
    <property type="entry name" value="GH"/>
</dbReference>
<dbReference type="GO" id="GO:0016798">
    <property type="term" value="F:hydrolase activity, acting on glycosyl bonds"/>
    <property type="evidence" value="ECO:0007669"/>
    <property type="project" value="UniProtKB-KW"/>
</dbReference>
<dbReference type="Proteomes" id="UP000295757">
    <property type="component" value="Unassembled WGS sequence"/>
</dbReference>
<evidence type="ECO:0000313" key="6">
    <source>
        <dbReference type="EMBL" id="TDV22874.1"/>
    </source>
</evidence>
<dbReference type="SUPFAM" id="SSF55545">
    <property type="entry name" value="beta-N-acetylhexosaminidase-like domain"/>
    <property type="match status" value="1"/>
</dbReference>
<evidence type="ECO:0000313" key="7">
    <source>
        <dbReference type="Proteomes" id="UP000295757"/>
    </source>
</evidence>
<keyword evidence="2" id="KW-0326">Glycosidase</keyword>
<evidence type="ECO:0000256" key="3">
    <source>
        <dbReference type="PROSITE-ProRule" id="PRU01353"/>
    </source>
</evidence>
<organism evidence="6 7">
    <name type="scientific">Mycoplasmopsis mustelae</name>
    <dbReference type="NCBI Taxonomy" id="171289"/>
    <lineage>
        <taxon>Bacteria</taxon>
        <taxon>Bacillati</taxon>
        <taxon>Mycoplasmatota</taxon>
        <taxon>Mycoplasmoidales</taxon>
        <taxon>Metamycoplasmataceae</taxon>
        <taxon>Mycoplasmopsis</taxon>
    </lineage>
</organism>
<feature type="chain" id="PRO_5020550445" evidence="4">
    <location>
        <begin position="28"/>
        <end position="382"/>
    </location>
</feature>
<dbReference type="SUPFAM" id="SSF51445">
    <property type="entry name" value="(Trans)glycosidases"/>
    <property type="match status" value="1"/>
</dbReference>
<dbReference type="InterPro" id="IPR011496">
    <property type="entry name" value="O-GlcNAcase_cat"/>
</dbReference>
<comment type="caution">
    <text evidence="6">The sequence shown here is derived from an EMBL/GenBank/DDBJ whole genome shotgun (WGS) entry which is preliminary data.</text>
</comment>
<name>A0A4R7UCQ6_9BACT</name>
<comment type="caution">
    <text evidence="3">Lacks conserved residue(s) required for the propagation of feature annotation.</text>
</comment>
<accession>A0A4R7UCQ6</accession>
<evidence type="ECO:0000259" key="5">
    <source>
        <dbReference type="PROSITE" id="PS52009"/>
    </source>
</evidence>
<dbReference type="Pfam" id="PF07555">
    <property type="entry name" value="NAGidase"/>
    <property type="match status" value="1"/>
</dbReference>